<keyword evidence="2" id="KW-0812">Transmembrane</keyword>
<dbReference type="PANTHER" id="PTHR31325">
    <property type="entry name" value="OS01G0798800 PROTEIN-RELATED"/>
    <property type="match status" value="1"/>
</dbReference>
<keyword evidence="5" id="KW-1185">Reference proteome</keyword>
<evidence type="ECO:0000256" key="2">
    <source>
        <dbReference type="SAM" id="Phobius"/>
    </source>
</evidence>
<dbReference type="Pfam" id="PF13968">
    <property type="entry name" value="DUF4220"/>
    <property type="match status" value="1"/>
</dbReference>
<dbReference type="EMBL" id="VAHF01000002">
    <property type="protein sequence ID" value="TXG68349.1"/>
    <property type="molecule type" value="Genomic_DNA"/>
</dbReference>
<sequence length="605" mass="69080">MTFSDKILELWNGWDIRVLVQLSLVLQIVLTIFGARRKFTTKIWIRILVWSPYLSADALATVVLSKLASSEEDSSQKSNNAPPPAPSPASSQKSFPSNDLRTFWAPFLLLHLGGPGTITAYSLEDNELWLRHFLGLIVQYGERTYVLRSSSSHFLKNLLLSDPDHGPDFVDIEKHIQGKPLPRCSPSLCLCVGKATDSNIDEVQTATAAVLPPPPESLGAGSSHRLNQLDPEKQELQKDGDYHQQQPPSTATVERSEESTSSAKPTETSISRLFSCLFRCLFGGRVRRREVSVVRKESSPRDNDLEVAYFLFKRFRYLFADLILSISERKESYSKFEKKSAKEAFKLVAIELGYMYDVLYTKVTIIYSPYGIRFRFISFCCTASVLIAIMFVDISQHPRVDRYITYILMISAVVVEIYAFIILLFSDWTRLYLTKLSFGCCHFLDRKRWSESMAQYNLISSCLRNVQSICNGIHSLPWIGELVDKYQCLTRKDVDVYLQDIIFKQLQQKSNEIEDDRFSISCKKLLAHRGDNVLKKRYNLPAISGWSINDVDFDHSLLLWHIALQEKCSSTTPSRRHQFSNVRRQMILATPKQVSPPRRPSPVAD</sequence>
<accession>A0A5C7IH41</accession>
<gene>
    <name evidence="4" type="ORF">EZV62_003284</name>
</gene>
<keyword evidence="2" id="KW-1133">Transmembrane helix</keyword>
<evidence type="ECO:0000313" key="5">
    <source>
        <dbReference type="Proteomes" id="UP000323000"/>
    </source>
</evidence>
<name>A0A5C7IH41_9ROSI</name>
<dbReference type="InterPro" id="IPR025315">
    <property type="entry name" value="DUF4220"/>
</dbReference>
<reference evidence="5" key="1">
    <citation type="journal article" date="2019" name="Gigascience">
        <title>De novo genome assembly of the endangered Acer yangbiense, a plant species with extremely small populations endemic to Yunnan Province, China.</title>
        <authorList>
            <person name="Yang J."/>
            <person name="Wariss H.M."/>
            <person name="Tao L."/>
            <person name="Zhang R."/>
            <person name="Yun Q."/>
            <person name="Hollingsworth P."/>
            <person name="Dao Z."/>
            <person name="Luo G."/>
            <person name="Guo H."/>
            <person name="Ma Y."/>
            <person name="Sun W."/>
        </authorList>
    </citation>
    <scope>NUCLEOTIDE SEQUENCE [LARGE SCALE GENOMIC DNA]</scope>
    <source>
        <strain evidence="5">cv. Malutang</strain>
    </source>
</reference>
<proteinExistence type="predicted"/>
<comment type="caution">
    <text evidence="4">The sequence shown here is derived from an EMBL/GenBank/DDBJ whole genome shotgun (WGS) entry which is preliminary data.</text>
</comment>
<evidence type="ECO:0000256" key="1">
    <source>
        <dbReference type="SAM" id="MobiDB-lite"/>
    </source>
</evidence>
<protein>
    <recommendedName>
        <fullName evidence="3">DUF4220 domain-containing protein</fullName>
    </recommendedName>
</protein>
<feature type="transmembrane region" description="Helical" evidence="2">
    <location>
        <begin position="16"/>
        <end position="35"/>
    </location>
</feature>
<evidence type="ECO:0000313" key="4">
    <source>
        <dbReference type="EMBL" id="TXG68349.1"/>
    </source>
</evidence>
<feature type="compositionally biased region" description="Polar residues" evidence="1">
    <location>
        <begin position="243"/>
        <end position="266"/>
    </location>
</feature>
<feature type="region of interest" description="Disordered" evidence="1">
    <location>
        <begin position="235"/>
        <end position="266"/>
    </location>
</feature>
<dbReference type="OrthoDB" id="1829541at2759"/>
<feature type="region of interest" description="Disordered" evidence="1">
    <location>
        <begin position="73"/>
        <end position="95"/>
    </location>
</feature>
<evidence type="ECO:0000259" key="3">
    <source>
        <dbReference type="Pfam" id="PF13968"/>
    </source>
</evidence>
<dbReference type="AlphaFoldDB" id="A0A5C7IH41"/>
<dbReference type="Proteomes" id="UP000323000">
    <property type="component" value="Chromosome 2"/>
</dbReference>
<feature type="transmembrane region" description="Helical" evidence="2">
    <location>
        <begin position="372"/>
        <end position="391"/>
    </location>
</feature>
<organism evidence="4 5">
    <name type="scientific">Acer yangbiense</name>
    <dbReference type="NCBI Taxonomy" id="1000413"/>
    <lineage>
        <taxon>Eukaryota</taxon>
        <taxon>Viridiplantae</taxon>
        <taxon>Streptophyta</taxon>
        <taxon>Embryophyta</taxon>
        <taxon>Tracheophyta</taxon>
        <taxon>Spermatophyta</taxon>
        <taxon>Magnoliopsida</taxon>
        <taxon>eudicotyledons</taxon>
        <taxon>Gunneridae</taxon>
        <taxon>Pentapetalae</taxon>
        <taxon>rosids</taxon>
        <taxon>malvids</taxon>
        <taxon>Sapindales</taxon>
        <taxon>Sapindaceae</taxon>
        <taxon>Hippocastanoideae</taxon>
        <taxon>Acereae</taxon>
        <taxon>Acer</taxon>
    </lineage>
</organism>
<keyword evidence="2" id="KW-0472">Membrane</keyword>
<feature type="domain" description="DUF4220" evidence="3">
    <location>
        <begin position="50"/>
        <end position="460"/>
    </location>
</feature>
<feature type="transmembrane region" description="Helical" evidence="2">
    <location>
        <begin position="403"/>
        <end position="425"/>
    </location>
</feature>